<dbReference type="PROSITE" id="PS51257">
    <property type="entry name" value="PROKAR_LIPOPROTEIN"/>
    <property type="match status" value="1"/>
</dbReference>
<gene>
    <name evidence="1" type="ORF">LKD45_15885</name>
</gene>
<proteinExistence type="predicted"/>
<evidence type="ECO:0000313" key="2">
    <source>
        <dbReference type="Proteomes" id="UP001199355"/>
    </source>
</evidence>
<organism evidence="1 2">
    <name type="scientific">Gallintestinimicrobium propionicum</name>
    <dbReference type="NCBI Taxonomy" id="2981770"/>
    <lineage>
        <taxon>Bacteria</taxon>
        <taxon>Bacillati</taxon>
        <taxon>Bacillota</taxon>
        <taxon>Clostridia</taxon>
        <taxon>Lachnospirales</taxon>
        <taxon>Lachnospiraceae</taxon>
        <taxon>Gallintestinimicrobium</taxon>
    </lineage>
</organism>
<reference evidence="1 2" key="1">
    <citation type="submission" date="2021-10" db="EMBL/GenBank/DDBJ databases">
        <title>Anaerobic single-cell dispensing facilitates the cultivation of human gut bacteria.</title>
        <authorList>
            <person name="Afrizal A."/>
        </authorList>
    </citation>
    <scope>NUCLEOTIDE SEQUENCE [LARGE SCALE GENOMIC DNA]</scope>
    <source>
        <strain evidence="1 2">CLA-AA-H244</strain>
    </source>
</reference>
<dbReference type="EMBL" id="JAJEQF010000064">
    <property type="protein sequence ID" value="MCC2169142.1"/>
    <property type="molecule type" value="Genomic_DNA"/>
</dbReference>
<keyword evidence="2" id="KW-1185">Reference proteome</keyword>
<accession>A0AAE3DNU3</accession>
<dbReference type="Proteomes" id="UP001199355">
    <property type="component" value="Unassembled WGS sequence"/>
</dbReference>
<name>A0AAE3DNU3_9FIRM</name>
<sequence length="74" mass="7863">MKKIDWMRKLTSRKLWLSVASFVTLMVVACGGTENEAAQISALIMAGATVIGYVIGEGMTDAAAIEAEQAEQEG</sequence>
<evidence type="ECO:0008006" key="3">
    <source>
        <dbReference type="Google" id="ProtNLM"/>
    </source>
</evidence>
<dbReference type="AlphaFoldDB" id="A0AAE3DNU3"/>
<comment type="caution">
    <text evidence="1">The sequence shown here is derived from an EMBL/GenBank/DDBJ whole genome shotgun (WGS) entry which is preliminary data.</text>
</comment>
<protein>
    <recommendedName>
        <fullName evidence="3">Lipoprotein</fullName>
    </recommendedName>
</protein>
<evidence type="ECO:0000313" key="1">
    <source>
        <dbReference type="EMBL" id="MCC2169142.1"/>
    </source>
</evidence>
<dbReference type="RefSeq" id="WP_308729145.1">
    <property type="nucleotide sequence ID" value="NZ_JAJEQF010000064.1"/>
</dbReference>